<keyword evidence="2" id="KW-0378">Hydrolase</keyword>
<keyword evidence="2" id="KW-0067">ATP-binding</keyword>
<name>A0ABS5S9A6_9BACT</name>
<dbReference type="EMBL" id="JAHCVK010000001">
    <property type="protein sequence ID" value="MBT0651954.1"/>
    <property type="molecule type" value="Genomic_DNA"/>
</dbReference>
<dbReference type="Pfam" id="PF10593">
    <property type="entry name" value="Z1"/>
    <property type="match status" value="1"/>
</dbReference>
<gene>
    <name evidence="2" type="ORF">KI810_02720</name>
</gene>
<dbReference type="RefSeq" id="WP_214173935.1">
    <property type="nucleotide sequence ID" value="NZ_JAHCVK010000001.1"/>
</dbReference>
<dbReference type="Proteomes" id="UP000756860">
    <property type="component" value="Unassembled WGS sequence"/>
</dbReference>
<sequence>MADHESKIAYFRMELSNAPKVTFELIRQVVTGGPFPLSAEDTEQIIRYLEHTFNIDQNIGSKLVSIDYKPWLFERRNRDEIDFFYWNRLKRFYLERGVLPPKVVSILDDDTNDILDYSGNPALEGTWKRRGMVMGHVQSGKTTNYSALICKAADAGYRIIILLAGITNSLRQQTQERLDEAFIGKKSVFQAAAQEPLPIINYAAQRRFPVYGTSRDRDFLKEAAMTYGVSLAALNEPIIFVTKKNKTTLERLRDWLKDQNLTHNIGEPLLLIDDEADNASINTADNPNQVTAINKAIREILAMFSRSTYIGYTATPFANIFIDPESETEMLKDDLFPRDFIKALDPPTNYVGATRVFTEAGDLAERMIIRLDPEKDDYETVLPLRHRRDWVLSELPESLEEAVRAFIITRSVRVLRGQGEQHCSMMINVSRFNDIQQTVHGLVFSYLEKLRNSVTINAGLGSKALQDEEICRIRDTYSSRFSELEYSFLDLLPALARAVSSISVRTINMRGGVLDYSKHKEIGLHVIAIGGLALSRGLTLEGLTVSYILRNASASDTLMQMARWFGYRPGYEDICRLYLPDRSADHYEFITGAIEELRSEIKRMELIHMTPNDFGLRVRHDPTAIRITAANKMRTATAMRIAQDYSGRHIEGYVLYNDEAVNQRNLKLVESFINTLDGPVEVDKTCLIKRAIDAASVFSFLRDFQFPENQPDLGIISSNRSLFVDYVSDRLEADLKSWDIAFPLTGDCGTMSWRDIQLKNLPLRKRGAGSIIEDRYWVTGKKCRVANPGDERIGLSQLQQSAAKAEVETGNISRGYCAYSLQRERPLMLIHIFNADLKAPQAREDLLIEDPVVTLSFCLPTTLVPAQERLYQVNVVYRNQILESSSEADDDEEMISEAENA</sequence>
<comment type="caution">
    <text evidence="2">The sequence shown here is derived from an EMBL/GenBank/DDBJ whole genome shotgun (WGS) entry which is preliminary data.</text>
</comment>
<evidence type="ECO:0000313" key="2">
    <source>
        <dbReference type="EMBL" id="MBT0651954.1"/>
    </source>
</evidence>
<protein>
    <submittedName>
        <fullName evidence="2">DEAD/DEAH box helicase family protein</fullName>
    </submittedName>
</protein>
<dbReference type="InterPro" id="IPR018310">
    <property type="entry name" value="Put_endonuclease_Z1-dom"/>
</dbReference>
<organism evidence="2 3">
    <name type="scientific">Geomobilimonas luticola</name>
    <dbReference type="NCBI Taxonomy" id="1114878"/>
    <lineage>
        <taxon>Bacteria</taxon>
        <taxon>Pseudomonadati</taxon>
        <taxon>Thermodesulfobacteriota</taxon>
        <taxon>Desulfuromonadia</taxon>
        <taxon>Geobacterales</taxon>
        <taxon>Geobacteraceae</taxon>
        <taxon>Geomobilimonas</taxon>
    </lineage>
</organism>
<accession>A0ABS5S9A6</accession>
<keyword evidence="3" id="KW-1185">Reference proteome</keyword>
<keyword evidence="2" id="KW-0547">Nucleotide-binding</keyword>
<dbReference type="InterPro" id="IPR027417">
    <property type="entry name" value="P-loop_NTPase"/>
</dbReference>
<dbReference type="GO" id="GO:0004386">
    <property type="term" value="F:helicase activity"/>
    <property type="evidence" value="ECO:0007669"/>
    <property type="project" value="UniProtKB-KW"/>
</dbReference>
<dbReference type="Gene3D" id="3.40.50.300">
    <property type="entry name" value="P-loop containing nucleotide triphosphate hydrolases"/>
    <property type="match status" value="1"/>
</dbReference>
<evidence type="ECO:0000313" key="3">
    <source>
        <dbReference type="Proteomes" id="UP000756860"/>
    </source>
</evidence>
<feature type="domain" description="Putative endonuclease Z1" evidence="1">
    <location>
        <begin position="398"/>
        <end position="622"/>
    </location>
</feature>
<keyword evidence="2" id="KW-0347">Helicase</keyword>
<evidence type="ECO:0000259" key="1">
    <source>
        <dbReference type="Pfam" id="PF10593"/>
    </source>
</evidence>
<reference evidence="2 3" key="1">
    <citation type="submission" date="2021-05" db="EMBL/GenBank/DDBJ databases">
        <title>The draft genome of Geobacter luticola JCM 17780.</title>
        <authorList>
            <person name="Xu Z."/>
            <person name="Masuda Y."/>
            <person name="Itoh H."/>
            <person name="Senoo K."/>
        </authorList>
    </citation>
    <scope>NUCLEOTIDE SEQUENCE [LARGE SCALE GENOMIC DNA]</scope>
    <source>
        <strain evidence="2 3">JCM 17780</strain>
    </source>
</reference>
<dbReference type="SUPFAM" id="SSF52540">
    <property type="entry name" value="P-loop containing nucleoside triphosphate hydrolases"/>
    <property type="match status" value="1"/>
</dbReference>
<proteinExistence type="predicted"/>